<dbReference type="GO" id="GO:0005739">
    <property type="term" value="C:mitochondrion"/>
    <property type="evidence" value="ECO:0007669"/>
    <property type="project" value="TreeGrafter"/>
</dbReference>
<dbReference type="Pfam" id="PF06916">
    <property type="entry name" value="FAM210A-B_dom"/>
    <property type="match status" value="1"/>
</dbReference>
<protein>
    <recommendedName>
        <fullName evidence="2">DUF1279 domain-containing protein</fullName>
    </recommendedName>
</protein>
<organism evidence="3">
    <name type="scientific">Octactis speculum</name>
    <dbReference type="NCBI Taxonomy" id="3111310"/>
    <lineage>
        <taxon>Eukaryota</taxon>
        <taxon>Sar</taxon>
        <taxon>Stramenopiles</taxon>
        <taxon>Ochrophyta</taxon>
        <taxon>Dictyochophyceae</taxon>
        <taxon>Dictyochales</taxon>
        <taxon>Dictyochaceae</taxon>
        <taxon>Octactis</taxon>
    </lineage>
</organism>
<keyword evidence="1" id="KW-1133">Transmembrane helix</keyword>
<evidence type="ECO:0000256" key="1">
    <source>
        <dbReference type="SAM" id="Phobius"/>
    </source>
</evidence>
<evidence type="ECO:0000259" key="2">
    <source>
        <dbReference type="Pfam" id="PF06916"/>
    </source>
</evidence>
<dbReference type="PANTHER" id="PTHR21377:SF18">
    <property type="entry name" value="DUF1279 DOMAIN-CONTAINING PROTEIN"/>
    <property type="match status" value="1"/>
</dbReference>
<feature type="domain" description="DUF1279" evidence="2">
    <location>
        <begin position="86"/>
        <end position="180"/>
    </location>
</feature>
<dbReference type="InterPro" id="IPR045866">
    <property type="entry name" value="FAM210A/B-like"/>
</dbReference>
<proteinExistence type="predicted"/>
<reference evidence="3" key="1">
    <citation type="submission" date="2021-01" db="EMBL/GenBank/DDBJ databases">
        <authorList>
            <person name="Corre E."/>
            <person name="Pelletier E."/>
            <person name="Niang G."/>
            <person name="Scheremetjew M."/>
            <person name="Finn R."/>
            <person name="Kale V."/>
            <person name="Holt S."/>
            <person name="Cochrane G."/>
            <person name="Meng A."/>
            <person name="Brown T."/>
            <person name="Cohen L."/>
        </authorList>
    </citation>
    <scope>NUCLEOTIDE SEQUENCE</scope>
    <source>
        <strain evidence="3">CCMP1381</strain>
    </source>
</reference>
<dbReference type="EMBL" id="HBGS01043763">
    <property type="protein sequence ID" value="CAD9455105.1"/>
    <property type="molecule type" value="Transcribed_RNA"/>
</dbReference>
<keyword evidence="1" id="KW-0812">Transmembrane</keyword>
<accession>A0A7S2GIG5</accession>
<name>A0A7S2GIG5_9STRA</name>
<feature type="transmembrane region" description="Helical" evidence="1">
    <location>
        <begin position="91"/>
        <end position="114"/>
    </location>
</feature>
<dbReference type="AlphaFoldDB" id="A0A7S2GIG5"/>
<gene>
    <name evidence="3" type="ORF">DSPE1174_LOCUS22590</name>
</gene>
<sequence>MHGPYRLGIHLVRKLKVAPLSTCVTTLGPYHRRQHNMLFGHGFSTVEKFSKVLTHFHTRKPSSWMVTRRYFSKNASTQKEQSSLMDLWRRYGTVAIATHFGVYFSTLAMLYGVASMGLLNGEDDGDGALDSAIEWLEPYVPQRSVSEIRKSPQLGAFAVAWVAAKFTEPPRLLVTLFLIPRIARRIGRVPPLP</sequence>
<dbReference type="PANTHER" id="PTHR21377">
    <property type="entry name" value="PROTEIN FAM210B, MITOCHONDRIAL"/>
    <property type="match status" value="1"/>
</dbReference>
<evidence type="ECO:0000313" key="3">
    <source>
        <dbReference type="EMBL" id="CAD9455105.1"/>
    </source>
</evidence>
<keyword evidence="1" id="KW-0472">Membrane</keyword>
<dbReference type="InterPro" id="IPR009688">
    <property type="entry name" value="FAM210A/B-like_dom"/>
</dbReference>